<dbReference type="EMBL" id="BAAAPN010000023">
    <property type="protein sequence ID" value="GAA1750721.1"/>
    <property type="molecule type" value="Genomic_DNA"/>
</dbReference>
<name>A0ABP4WHZ2_9MICO</name>
<protein>
    <submittedName>
        <fullName evidence="1">Uncharacterized protein</fullName>
    </submittedName>
</protein>
<sequence>MHIELNDDLVAEVDRLAGPRERSAFVRRAVIKALDEARRAEALRSSAGVLRESGPHEWDDDPAAWVRAGRHADARRAG</sequence>
<dbReference type="Proteomes" id="UP001501475">
    <property type="component" value="Unassembled WGS sequence"/>
</dbReference>
<keyword evidence="2" id="KW-1185">Reference proteome</keyword>
<evidence type="ECO:0000313" key="1">
    <source>
        <dbReference type="EMBL" id="GAA1750721.1"/>
    </source>
</evidence>
<accession>A0ABP4WHZ2</accession>
<evidence type="ECO:0000313" key="2">
    <source>
        <dbReference type="Proteomes" id="UP001501475"/>
    </source>
</evidence>
<gene>
    <name evidence="1" type="ORF">GCM10009810_08910</name>
</gene>
<reference evidence="2" key="1">
    <citation type="journal article" date="2019" name="Int. J. Syst. Evol. Microbiol.">
        <title>The Global Catalogue of Microorganisms (GCM) 10K type strain sequencing project: providing services to taxonomists for standard genome sequencing and annotation.</title>
        <authorList>
            <consortium name="The Broad Institute Genomics Platform"/>
            <consortium name="The Broad Institute Genome Sequencing Center for Infectious Disease"/>
            <person name="Wu L."/>
            <person name="Ma J."/>
        </authorList>
    </citation>
    <scope>NUCLEOTIDE SEQUENCE [LARGE SCALE GENOMIC DNA]</scope>
    <source>
        <strain evidence="2">JCM 15591</strain>
    </source>
</reference>
<organism evidence="1 2">
    <name type="scientific">Nostocoides vanveenii</name>
    <dbReference type="NCBI Taxonomy" id="330835"/>
    <lineage>
        <taxon>Bacteria</taxon>
        <taxon>Bacillati</taxon>
        <taxon>Actinomycetota</taxon>
        <taxon>Actinomycetes</taxon>
        <taxon>Micrococcales</taxon>
        <taxon>Intrasporangiaceae</taxon>
        <taxon>Nostocoides</taxon>
    </lineage>
</organism>
<proteinExistence type="predicted"/>
<comment type="caution">
    <text evidence="1">The sequence shown here is derived from an EMBL/GenBank/DDBJ whole genome shotgun (WGS) entry which is preliminary data.</text>
</comment>